<dbReference type="PROSITE" id="PS51257">
    <property type="entry name" value="PROKAR_LIPOPROTEIN"/>
    <property type="match status" value="1"/>
</dbReference>
<feature type="chain" id="PRO_5039056989" description="Lipoprotein" evidence="2">
    <location>
        <begin position="20"/>
        <end position="161"/>
    </location>
</feature>
<feature type="signal peptide" evidence="2">
    <location>
        <begin position="1"/>
        <end position="19"/>
    </location>
</feature>
<organism evidence="3 4">
    <name type="scientific">Companilactobacillus farciminis</name>
    <dbReference type="NCBI Taxonomy" id="1612"/>
    <lineage>
        <taxon>Bacteria</taxon>
        <taxon>Bacillati</taxon>
        <taxon>Bacillota</taxon>
        <taxon>Bacilli</taxon>
        <taxon>Lactobacillales</taxon>
        <taxon>Lactobacillaceae</taxon>
        <taxon>Companilactobacillus</taxon>
    </lineage>
</organism>
<sequence length="161" mass="17547">MKKLALGMTLLASATLMTACGGNSTKDSTSSKTKTEQTKKVATSTNKKIASELSKEINKDGKVATVKVEPEVVDDQSKKDKDGNMIAHQDIIAKITDKDVIDKLKDDEQSDDQLFTEGIKEIADKFHSELKGNDTISIDYDIDTDQANTVALVNKNGRIVK</sequence>
<evidence type="ECO:0000256" key="2">
    <source>
        <dbReference type="SAM" id="SignalP"/>
    </source>
</evidence>
<gene>
    <name evidence="3" type="ORF">C5L30_000282</name>
</gene>
<dbReference type="RefSeq" id="WP_010019224.1">
    <property type="nucleotide sequence ID" value="NZ_PUFN01000004.1"/>
</dbReference>
<dbReference type="EMBL" id="PUFN01000004">
    <property type="protein sequence ID" value="TDG74566.1"/>
    <property type="molecule type" value="Genomic_DNA"/>
</dbReference>
<keyword evidence="2" id="KW-0732">Signal</keyword>
<keyword evidence="4" id="KW-1185">Reference proteome</keyword>
<evidence type="ECO:0000256" key="1">
    <source>
        <dbReference type="SAM" id="MobiDB-lite"/>
    </source>
</evidence>
<dbReference type="AlphaFoldDB" id="A0A4R5NIY0"/>
<evidence type="ECO:0000313" key="4">
    <source>
        <dbReference type="Proteomes" id="UP000295257"/>
    </source>
</evidence>
<proteinExistence type="predicted"/>
<comment type="caution">
    <text evidence="3">The sequence shown here is derived from an EMBL/GenBank/DDBJ whole genome shotgun (WGS) entry which is preliminary data.</text>
</comment>
<dbReference type="OrthoDB" id="2313160at2"/>
<reference evidence="3 4" key="1">
    <citation type="journal article" date="2019" name="Appl. Microbiol. Biotechnol.">
        <title>Uncovering carbohydrate metabolism through a genotype-phenotype association study of 56 lactic acid bacteria genomes.</title>
        <authorList>
            <person name="Buron-Moles G."/>
            <person name="Chailyan A."/>
            <person name="Dolejs I."/>
            <person name="Forster J."/>
            <person name="Miks M.H."/>
        </authorList>
    </citation>
    <scope>NUCLEOTIDE SEQUENCE [LARGE SCALE GENOMIC DNA]</scope>
    <source>
        <strain evidence="3 4">ATCC 29644</strain>
    </source>
</reference>
<evidence type="ECO:0008006" key="5">
    <source>
        <dbReference type="Google" id="ProtNLM"/>
    </source>
</evidence>
<dbReference type="Proteomes" id="UP000295257">
    <property type="component" value="Unassembled WGS sequence"/>
</dbReference>
<protein>
    <recommendedName>
        <fullName evidence="5">Lipoprotein</fullName>
    </recommendedName>
</protein>
<evidence type="ECO:0000313" key="3">
    <source>
        <dbReference type="EMBL" id="TDG74566.1"/>
    </source>
</evidence>
<feature type="region of interest" description="Disordered" evidence="1">
    <location>
        <begin position="20"/>
        <end position="41"/>
    </location>
</feature>
<accession>A0A4R5NIY0</accession>
<name>A0A4R5NIY0_9LACO</name>